<dbReference type="CDD" id="cd12148">
    <property type="entry name" value="fungal_TF_MHR"/>
    <property type="match status" value="1"/>
</dbReference>
<evidence type="ECO:0000256" key="2">
    <source>
        <dbReference type="ARBA" id="ARBA00023242"/>
    </source>
</evidence>
<keyword evidence="1" id="KW-0479">Metal-binding</keyword>
<dbReference type="Proteomes" id="UP000267821">
    <property type="component" value="Unassembled WGS sequence"/>
</dbReference>
<organism evidence="5 6">
    <name type="scientific">Terfezia boudieri ATCC MYA-4762</name>
    <dbReference type="NCBI Taxonomy" id="1051890"/>
    <lineage>
        <taxon>Eukaryota</taxon>
        <taxon>Fungi</taxon>
        <taxon>Dikarya</taxon>
        <taxon>Ascomycota</taxon>
        <taxon>Pezizomycotina</taxon>
        <taxon>Pezizomycetes</taxon>
        <taxon>Pezizales</taxon>
        <taxon>Pezizaceae</taxon>
        <taxon>Terfezia</taxon>
    </lineage>
</organism>
<dbReference type="Gene3D" id="4.10.240.10">
    <property type="entry name" value="Zn(2)-C6 fungal-type DNA-binding domain"/>
    <property type="match status" value="1"/>
</dbReference>
<dbReference type="Pfam" id="PF04082">
    <property type="entry name" value="Fungal_trans"/>
    <property type="match status" value="1"/>
</dbReference>
<dbReference type="GO" id="GO:0000981">
    <property type="term" value="F:DNA-binding transcription factor activity, RNA polymerase II-specific"/>
    <property type="evidence" value="ECO:0007669"/>
    <property type="project" value="InterPro"/>
</dbReference>
<gene>
    <name evidence="5" type="ORF">L211DRAFT_807714</name>
</gene>
<dbReference type="CDD" id="cd00067">
    <property type="entry name" value="GAL4"/>
    <property type="match status" value="1"/>
</dbReference>
<proteinExistence type="predicted"/>
<evidence type="ECO:0000259" key="4">
    <source>
        <dbReference type="PROSITE" id="PS50048"/>
    </source>
</evidence>
<evidence type="ECO:0000256" key="1">
    <source>
        <dbReference type="ARBA" id="ARBA00022723"/>
    </source>
</evidence>
<feature type="region of interest" description="Disordered" evidence="3">
    <location>
        <begin position="572"/>
        <end position="631"/>
    </location>
</feature>
<feature type="region of interest" description="Disordered" evidence="3">
    <location>
        <begin position="386"/>
        <end position="412"/>
    </location>
</feature>
<evidence type="ECO:0000256" key="3">
    <source>
        <dbReference type="SAM" id="MobiDB-lite"/>
    </source>
</evidence>
<dbReference type="PROSITE" id="PS00463">
    <property type="entry name" value="ZN2_CY6_FUNGAL_1"/>
    <property type="match status" value="1"/>
</dbReference>
<dbReference type="GO" id="GO:0006351">
    <property type="term" value="P:DNA-templated transcription"/>
    <property type="evidence" value="ECO:0007669"/>
    <property type="project" value="InterPro"/>
</dbReference>
<dbReference type="EMBL" id="ML121541">
    <property type="protein sequence ID" value="RPB24475.1"/>
    <property type="molecule type" value="Genomic_DNA"/>
</dbReference>
<dbReference type="PROSITE" id="PS50048">
    <property type="entry name" value="ZN2_CY6_FUNGAL_2"/>
    <property type="match status" value="1"/>
</dbReference>
<keyword evidence="2" id="KW-0539">Nucleus</keyword>
<dbReference type="PANTHER" id="PTHR47785">
    <property type="entry name" value="ZN(II)2CYS6 TRANSCRIPTION FACTOR (EUROFUNG)-RELATED-RELATED"/>
    <property type="match status" value="1"/>
</dbReference>
<sequence>MDHNHTSPVAPSQQQDRGIKRSYPASSISSSPTAVAGGGAGISTFSRAAVSYPRKRAIAACQVCRGRKTKCDNERPSCGFCRQAGATCVYESDKQATFDAASLAILDRLAKIETRLDNLAVMPATCSGYQPQQPLSQLSPIQCHRPLSQPFKAGHGILPQQSLGPPRQPQEEKHLSRLATVGSTCQAILSWPIFDGAYDPDAILAPLFEDDSDDSDDGYGGRHKHSAIDVDEEELERYDLRHLIERFLTNVQTKNPILDQGILEEYVDEIERRGFDGSGESCIVLMVCALGAVSAPYSECFPNTTKSSSIYPDLDIGKKFFLAAKKRFGTAIIRNKLTTVQCLFLGGMYSMYTMQQFSGWKMFNSASVACQAYLMKRKTWRGIPSSAGTIADGRRKKRRVGGGGDEREGVFSEETQSFEKRIYWSCVKSENEVCVELETCTSGLSDLRYPHAFPSPPRHSRSPPAMNSPPIATAASSTTGEGVYPLSSVLNASSSPTDNHGIHSPMSNSANTPNTPAISVATNSSRINYHTGSTTANPQEDEITWFYYLAEIALRKIERKINEALHPQTLRGCRKLNQPTSDSEADESNDDDLNGTSGTSSQPRKRPSNRHALAAGNTYPLRPPPPSSLRAPTPVEMEELIHLTAEFETQLGIWYSYLPAPVKYEDLDTAPCRDERLQYLRGRCWKTKSDLYRPFLYHLIHHAHHIRDNYPPGTFARVAEFARKGLMFDMLAVRSTVVEHRHHGVWLTLRNATSGSLAYLAARRCGWFVREEDGLREGCAVIPEGCEEALEKTKEMLRWWGEKGARDAMPLNEVLCKLDEEWFGKPHGVAVGGMVAPIEIWVGAGMGQGRW</sequence>
<feature type="domain" description="Zn(2)-C6 fungal-type" evidence="4">
    <location>
        <begin position="60"/>
        <end position="90"/>
    </location>
</feature>
<feature type="region of interest" description="Disordered" evidence="3">
    <location>
        <begin position="1"/>
        <end position="36"/>
    </location>
</feature>
<dbReference type="InParanoid" id="A0A3N4M2F7"/>
<dbReference type="InterPro" id="IPR007219">
    <property type="entry name" value="XnlR_reg_dom"/>
</dbReference>
<dbReference type="AlphaFoldDB" id="A0A3N4M2F7"/>
<accession>A0A3N4M2F7</accession>
<dbReference type="InterPro" id="IPR001138">
    <property type="entry name" value="Zn2Cys6_DnaBD"/>
</dbReference>
<keyword evidence="6" id="KW-1185">Reference proteome</keyword>
<dbReference type="STRING" id="1051890.A0A3N4M2F7"/>
<feature type="compositionally biased region" description="Polar residues" evidence="3">
    <location>
        <begin position="1"/>
        <end position="16"/>
    </location>
</feature>
<dbReference type="SUPFAM" id="SSF57701">
    <property type="entry name" value="Zn2/Cys6 DNA-binding domain"/>
    <property type="match status" value="1"/>
</dbReference>
<evidence type="ECO:0000313" key="5">
    <source>
        <dbReference type="EMBL" id="RPB24475.1"/>
    </source>
</evidence>
<dbReference type="InterPro" id="IPR036864">
    <property type="entry name" value="Zn2-C6_fun-type_DNA-bd_sf"/>
</dbReference>
<feature type="region of interest" description="Disordered" evidence="3">
    <location>
        <begin position="451"/>
        <end position="519"/>
    </location>
</feature>
<dbReference type="GO" id="GO:0008270">
    <property type="term" value="F:zinc ion binding"/>
    <property type="evidence" value="ECO:0007669"/>
    <property type="project" value="InterPro"/>
</dbReference>
<feature type="compositionally biased region" description="Acidic residues" evidence="3">
    <location>
        <begin position="583"/>
        <end position="593"/>
    </location>
</feature>
<dbReference type="SMART" id="SM00066">
    <property type="entry name" value="GAL4"/>
    <property type="match status" value="1"/>
</dbReference>
<feature type="compositionally biased region" description="Polar residues" evidence="3">
    <location>
        <begin position="505"/>
        <end position="519"/>
    </location>
</feature>
<dbReference type="Pfam" id="PF00172">
    <property type="entry name" value="Zn_clus"/>
    <property type="match status" value="1"/>
</dbReference>
<feature type="compositionally biased region" description="Polar residues" evidence="3">
    <location>
        <begin position="488"/>
        <end position="498"/>
    </location>
</feature>
<name>A0A3N4M2F7_9PEZI</name>
<evidence type="ECO:0000313" key="6">
    <source>
        <dbReference type="Proteomes" id="UP000267821"/>
    </source>
</evidence>
<dbReference type="InterPro" id="IPR053181">
    <property type="entry name" value="EcdB-like_regulator"/>
</dbReference>
<dbReference type="PANTHER" id="PTHR47785:SF5">
    <property type="entry name" value="ZN(II)2CYS6 TRANSCRIPTION FACTOR (EUROFUNG)"/>
    <property type="match status" value="1"/>
</dbReference>
<protein>
    <recommendedName>
        <fullName evidence="4">Zn(2)-C6 fungal-type domain-containing protein</fullName>
    </recommendedName>
</protein>
<dbReference type="OrthoDB" id="4356994at2759"/>
<reference evidence="5 6" key="1">
    <citation type="journal article" date="2018" name="Nat. Ecol. Evol.">
        <title>Pezizomycetes genomes reveal the molecular basis of ectomycorrhizal truffle lifestyle.</title>
        <authorList>
            <person name="Murat C."/>
            <person name="Payen T."/>
            <person name="Noel B."/>
            <person name="Kuo A."/>
            <person name="Morin E."/>
            <person name="Chen J."/>
            <person name="Kohler A."/>
            <person name="Krizsan K."/>
            <person name="Balestrini R."/>
            <person name="Da Silva C."/>
            <person name="Montanini B."/>
            <person name="Hainaut M."/>
            <person name="Levati E."/>
            <person name="Barry K.W."/>
            <person name="Belfiori B."/>
            <person name="Cichocki N."/>
            <person name="Clum A."/>
            <person name="Dockter R.B."/>
            <person name="Fauchery L."/>
            <person name="Guy J."/>
            <person name="Iotti M."/>
            <person name="Le Tacon F."/>
            <person name="Lindquist E.A."/>
            <person name="Lipzen A."/>
            <person name="Malagnac F."/>
            <person name="Mello A."/>
            <person name="Molinier V."/>
            <person name="Miyauchi S."/>
            <person name="Poulain J."/>
            <person name="Riccioni C."/>
            <person name="Rubini A."/>
            <person name="Sitrit Y."/>
            <person name="Splivallo R."/>
            <person name="Traeger S."/>
            <person name="Wang M."/>
            <person name="Zifcakova L."/>
            <person name="Wipf D."/>
            <person name="Zambonelli A."/>
            <person name="Paolocci F."/>
            <person name="Nowrousian M."/>
            <person name="Ottonello S."/>
            <person name="Baldrian P."/>
            <person name="Spatafora J.W."/>
            <person name="Henrissat B."/>
            <person name="Nagy L.G."/>
            <person name="Aury J.M."/>
            <person name="Wincker P."/>
            <person name="Grigoriev I.V."/>
            <person name="Bonfante P."/>
            <person name="Martin F.M."/>
        </authorList>
    </citation>
    <scope>NUCLEOTIDE SEQUENCE [LARGE SCALE GENOMIC DNA]</scope>
    <source>
        <strain evidence="5 6">ATCC MYA-4762</strain>
    </source>
</reference>
<dbReference type="GO" id="GO:0003677">
    <property type="term" value="F:DNA binding"/>
    <property type="evidence" value="ECO:0007669"/>
    <property type="project" value="InterPro"/>
</dbReference>